<dbReference type="Pfam" id="PF11913">
    <property type="entry name" value="DUF3431"/>
    <property type="match status" value="1"/>
</dbReference>
<sequence>MDPKSLRSRYLRAILAAVFGLACILCYVAGRPFGADEDESGIVTVQSLPELSLHVQHARSLPATEDYSKMLITGGLDSKAPSWISMLPKDMDATYFPVLDSSSNYVNKGHEAMFYLRYIVDNFDALPKYMVFVHDHKRAWHNSDSTDRSIVHLLSDVQWSFVEQEGFVNLRCQRKPNCPSILPLQGFVRAGKMETFFEEAWSDVFEEEFGPLGQIAATCCAQFAVTRDAVHLRSLEFYQNLIHWLEDSDGTDWQLGRVLEYTWHIIFGKSLINCPDADVCRSNLYGYHPELF</sequence>
<dbReference type="OrthoDB" id="426718at2759"/>
<protein>
    <submittedName>
        <fullName evidence="1">Uncharacterized protein</fullName>
    </submittedName>
</protein>
<reference evidence="1 2" key="1">
    <citation type="journal article" date="2013" name="MBio">
        <title>Genome sequencing of the plant pathogen Taphrina deformans, the causal agent of peach leaf curl.</title>
        <authorList>
            <person name="Cisse O.H."/>
            <person name="Almeida J.M.G.C.F."/>
            <person name="Fonseca A."/>
            <person name="Kumar A.A."/>
            <person name="Salojaervi J."/>
            <person name="Overmyer K."/>
            <person name="Hauser P.M."/>
            <person name="Pagni M."/>
        </authorList>
    </citation>
    <scope>NUCLEOTIDE SEQUENCE [LARGE SCALE GENOMIC DNA]</scope>
    <source>
        <strain evidence="2">PYCC 5710 / ATCC 11124 / CBS 356.35 / IMI 108563 / JCM 9778 / NBRC 8474</strain>
    </source>
</reference>
<evidence type="ECO:0000313" key="2">
    <source>
        <dbReference type="Proteomes" id="UP000013776"/>
    </source>
</evidence>
<keyword evidence="2" id="KW-1185">Reference proteome</keyword>
<comment type="caution">
    <text evidence="1">The sequence shown here is derived from an EMBL/GenBank/DDBJ whole genome shotgun (WGS) entry which is preliminary data.</text>
</comment>
<evidence type="ECO:0000313" key="1">
    <source>
        <dbReference type="EMBL" id="CCG81516.1"/>
    </source>
</evidence>
<dbReference type="VEuPathDB" id="FungiDB:TAPDE_001353"/>
<accession>R4X7T9</accession>
<proteinExistence type="predicted"/>
<gene>
    <name evidence="1" type="ORF">TAPDE_001353</name>
</gene>
<dbReference type="eggNOG" id="ENOG502QRU5">
    <property type="taxonomic scope" value="Eukaryota"/>
</dbReference>
<dbReference type="InterPro" id="IPR021838">
    <property type="entry name" value="DUF3431"/>
</dbReference>
<dbReference type="PANTHER" id="PTHR37490:SF2">
    <property type="match status" value="1"/>
</dbReference>
<dbReference type="PANTHER" id="PTHR37490">
    <property type="entry name" value="EXPRESSED PROTEIN"/>
    <property type="match status" value="1"/>
</dbReference>
<name>R4X7T9_TAPDE</name>
<dbReference type="Proteomes" id="UP000013776">
    <property type="component" value="Unassembled WGS sequence"/>
</dbReference>
<dbReference type="PROSITE" id="PS51257">
    <property type="entry name" value="PROKAR_LIPOPROTEIN"/>
    <property type="match status" value="1"/>
</dbReference>
<dbReference type="EMBL" id="CAHR02000043">
    <property type="protein sequence ID" value="CCG81516.1"/>
    <property type="molecule type" value="Genomic_DNA"/>
</dbReference>
<dbReference type="AlphaFoldDB" id="R4X7T9"/>
<organism evidence="1 2">
    <name type="scientific">Taphrina deformans (strain PYCC 5710 / ATCC 11124 / CBS 356.35 / IMI 108563 / JCM 9778 / NBRC 8474)</name>
    <name type="common">Peach leaf curl fungus</name>
    <name type="synonym">Lalaria deformans</name>
    <dbReference type="NCBI Taxonomy" id="1097556"/>
    <lineage>
        <taxon>Eukaryota</taxon>
        <taxon>Fungi</taxon>
        <taxon>Dikarya</taxon>
        <taxon>Ascomycota</taxon>
        <taxon>Taphrinomycotina</taxon>
        <taxon>Taphrinomycetes</taxon>
        <taxon>Taphrinales</taxon>
        <taxon>Taphrinaceae</taxon>
        <taxon>Taphrina</taxon>
    </lineage>
</organism>